<sequence length="56" mass="5820">MVTVVVSIAMTSDLGVRRDTAVVIALRREVAVAVLHRAGSGRHDGIEAVKIPATGP</sequence>
<proteinExistence type="predicted"/>
<dbReference type="HOGENOM" id="CLU_3011642_0_0_11"/>
<reference evidence="1" key="1">
    <citation type="submission" date="2007-10" db="EMBL/GenBank/DDBJ databases">
        <title>Complete sequence of Salinispora arenicola CNS-205.</title>
        <authorList>
            <consortium name="US DOE Joint Genome Institute"/>
            <person name="Copeland A."/>
            <person name="Lucas S."/>
            <person name="Lapidus A."/>
            <person name="Barry K."/>
            <person name="Glavina del Rio T."/>
            <person name="Dalin E."/>
            <person name="Tice H."/>
            <person name="Pitluck S."/>
            <person name="Foster B."/>
            <person name="Schmutz J."/>
            <person name="Larimer F."/>
            <person name="Land M."/>
            <person name="Hauser L."/>
            <person name="Kyrpides N."/>
            <person name="Ivanova N."/>
            <person name="Jensen P.R."/>
            <person name="Moore B.S."/>
            <person name="Penn K."/>
            <person name="Jenkins C."/>
            <person name="Udwary D."/>
            <person name="Xiang L."/>
            <person name="Gontang E."/>
            <person name="Richardson P."/>
        </authorList>
    </citation>
    <scope>NUCLEOTIDE SEQUENCE [LARGE SCALE GENOMIC DNA]</scope>
    <source>
        <strain evidence="1">CNS-205</strain>
    </source>
</reference>
<evidence type="ECO:0000313" key="1">
    <source>
        <dbReference type="EMBL" id="ABV98456.1"/>
    </source>
</evidence>
<dbReference type="STRING" id="391037.Sare_2616"/>
<protein>
    <submittedName>
        <fullName evidence="1">Uncharacterized protein</fullName>
    </submittedName>
</protein>
<gene>
    <name evidence="1" type="ordered locus">Sare_2616</name>
</gene>
<name>A8M442_SALAI</name>
<organism evidence="1">
    <name type="scientific">Salinispora arenicola (strain CNS-205)</name>
    <dbReference type="NCBI Taxonomy" id="391037"/>
    <lineage>
        <taxon>Bacteria</taxon>
        <taxon>Bacillati</taxon>
        <taxon>Actinomycetota</taxon>
        <taxon>Actinomycetes</taxon>
        <taxon>Micromonosporales</taxon>
        <taxon>Micromonosporaceae</taxon>
        <taxon>Salinispora</taxon>
    </lineage>
</organism>
<accession>A8M442</accession>
<dbReference type="KEGG" id="saq:Sare_2616"/>
<dbReference type="AlphaFoldDB" id="A8M442"/>
<dbReference type="EMBL" id="CP000850">
    <property type="protein sequence ID" value="ABV98456.1"/>
    <property type="molecule type" value="Genomic_DNA"/>
</dbReference>